<accession>A0A438J5Z0</accession>
<dbReference type="Proteomes" id="UP000288805">
    <property type="component" value="Unassembled WGS sequence"/>
</dbReference>
<comment type="caution">
    <text evidence="1">The sequence shown here is derived from an EMBL/GenBank/DDBJ whole genome shotgun (WGS) entry which is preliminary data.</text>
</comment>
<name>A0A438J5Z0_VITVI</name>
<dbReference type="EMBL" id="QGNW01000061">
    <property type="protein sequence ID" value="RVX04370.1"/>
    <property type="molecule type" value="Genomic_DNA"/>
</dbReference>
<evidence type="ECO:0000313" key="2">
    <source>
        <dbReference type="Proteomes" id="UP000288805"/>
    </source>
</evidence>
<proteinExistence type="predicted"/>
<sequence length="85" mass="9363">MSWCQMLGRGVGSRVVGILTSQGILMIEIGRGGGLVLKIASFGSEKRSGGCFELERKSWTPMRGSVLEQNFNHRPTQKEGMEYAE</sequence>
<protein>
    <submittedName>
        <fullName evidence="1">Uncharacterized protein</fullName>
    </submittedName>
</protein>
<gene>
    <name evidence="1" type="ORF">CK203_018431</name>
</gene>
<dbReference type="AlphaFoldDB" id="A0A438J5Z0"/>
<evidence type="ECO:0000313" key="1">
    <source>
        <dbReference type="EMBL" id="RVX04370.1"/>
    </source>
</evidence>
<reference evidence="1 2" key="1">
    <citation type="journal article" date="2018" name="PLoS Genet.">
        <title>Population sequencing reveals clonal diversity and ancestral inbreeding in the grapevine cultivar Chardonnay.</title>
        <authorList>
            <person name="Roach M.J."/>
            <person name="Johnson D.L."/>
            <person name="Bohlmann J."/>
            <person name="van Vuuren H.J."/>
            <person name="Jones S.J."/>
            <person name="Pretorius I.S."/>
            <person name="Schmidt S.A."/>
            <person name="Borneman A.R."/>
        </authorList>
    </citation>
    <scope>NUCLEOTIDE SEQUENCE [LARGE SCALE GENOMIC DNA]</scope>
    <source>
        <strain evidence="2">cv. Chardonnay</strain>
        <tissue evidence="1">Leaf</tissue>
    </source>
</reference>
<organism evidence="1 2">
    <name type="scientific">Vitis vinifera</name>
    <name type="common">Grape</name>
    <dbReference type="NCBI Taxonomy" id="29760"/>
    <lineage>
        <taxon>Eukaryota</taxon>
        <taxon>Viridiplantae</taxon>
        <taxon>Streptophyta</taxon>
        <taxon>Embryophyta</taxon>
        <taxon>Tracheophyta</taxon>
        <taxon>Spermatophyta</taxon>
        <taxon>Magnoliopsida</taxon>
        <taxon>eudicotyledons</taxon>
        <taxon>Gunneridae</taxon>
        <taxon>Pentapetalae</taxon>
        <taxon>rosids</taxon>
        <taxon>Vitales</taxon>
        <taxon>Vitaceae</taxon>
        <taxon>Viteae</taxon>
        <taxon>Vitis</taxon>
    </lineage>
</organism>